<gene>
    <name evidence="3" type="ORF">SAMN05216289_14021</name>
</gene>
<feature type="signal peptide" evidence="1">
    <location>
        <begin position="1"/>
        <end position="21"/>
    </location>
</feature>
<name>A0A1I5AN64_9GAMM</name>
<evidence type="ECO:0000256" key="1">
    <source>
        <dbReference type="SAM" id="SignalP"/>
    </source>
</evidence>
<organism evidence="3 4">
    <name type="scientific">Dokdonella immobilis</name>
    <dbReference type="NCBI Taxonomy" id="578942"/>
    <lineage>
        <taxon>Bacteria</taxon>
        <taxon>Pseudomonadati</taxon>
        <taxon>Pseudomonadota</taxon>
        <taxon>Gammaproteobacteria</taxon>
        <taxon>Lysobacterales</taxon>
        <taxon>Rhodanobacteraceae</taxon>
        <taxon>Dokdonella</taxon>
    </lineage>
</organism>
<reference evidence="3 4" key="1">
    <citation type="submission" date="2016-10" db="EMBL/GenBank/DDBJ databases">
        <authorList>
            <person name="de Groot N.N."/>
        </authorList>
    </citation>
    <scope>NUCLEOTIDE SEQUENCE [LARGE SCALE GENOMIC DNA]</scope>
    <source>
        <strain evidence="3 4">CGMCC 1.7659</strain>
    </source>
</reference>
<dbReference type="AlphaFoldDB" id="A0A1I5AN64"/>
<protein>
    <recommendedName>
        <fullName evidence="2">DUF4124 domain-containing protein</fullName>
    </recommendedName>
</protein>
<evidence type="ECO:0000313" key="3">
    <source>
        <dbReference type="EMBL" id="SFN63868.1"/>
    </source>
</evidence>
<accession>A0A1I5AN64</accession>
<dbReference type="Proteomes" id="UP000198575">
    <property type="component" value="Unassembled WGS sequence"/>
</dbReference>
<feature type="domain" description="DUF4124" evidence="2">
    <location>
        <begin position="15"/>
        <end position="77"/>
    </location>
</feature>
<sequence length="209" mass="23438">MTIFRLTSILLLSVVAASALAAGSVRYKWRDAEGNLHYTDSLPADAGVRGYEVINAQGIVVKRVEPAKTPEQRREAKVAADAARAEKDAAERQQRADQQLLAANPTEKDLIETHRQQLEMIDLQLSSQHATLESLERSLTDLLGRAAALERSDRPVPAKLAGQIGDLRRNIETQHALIERRKVERESTVKDFAKELDHYRALREKYGQH</sequence>
<dbReference type="EMBL" id="FOVF01000040">
    <property type="protein sequence ID" value="SFN63868.1"/>
    <property type="molecule type" value="Genomic_DNA"/>
</dbReference>
<evidence type="ECO:0000313" key="4">
    <source>
        <dbReference type="Proteomes" id="UP000198575"/>
    </source>
</evidence>
<dbReference type="STRING" id="578942.SAMN05216289_14021"/>
<feature type="chain" id="PRO_5011544253" description="DUF4124 domain-containing protein" evidence="1">
    <location>
        <begin position="22"/>
        <end position="209"/>
    </location>
</feature>
<proteinExistence type="predicted"/>
<keyword evidence="1" id="KW-0732">Signal</keyword>
<dbReference type="Pfam" id="PF13511">
    <property type="entry name" value="DUF4124"/>
    <property type="match status" value="1"/>
</dbReference>
<keyword evidence="4" id="KW-1185">Reference proteome</keyword>
<evidence type="ECO:0000259" key="2">
    <source>
        <dbReference type="Pfam" id="PF13511"/>
    </source>
</evidence>
<dbReference type="RefSeq" id="WP_175498187.1">
    <property type="nucleotide sequence ID" value="NZ_FOVF01000040.1"/>
</dbReference>
<dbReference type="InterPro" id="IPR025392">
    <property type="entry name" value="DUF4124"/>
</dbReference>